<dbReference type="InterPro" id="IPR006638">
    <property type="entry name" value="Elp3/MiaA/NifB-like_rSAM"/>
</dbReference>
<evidence type="ECO:0000256" key="2">
    <source>
        <dbReference type="ARBA" id="ARBA00022691"/>
    </source>
</evidence>
<gene>
    <name evidence="8" type="ORF">K2U94_00250</name>
</gene>
<evidence type="ECO:0000256" key="3">
    <source>
        <dbReference type="ARBA" id="ARBA00022723"/>
    </source>
</evidence>
<dbReference type="EMBL" id="JAIVFP010000001">
    <property type="protein sequence ID" value="MCI4681217.1"/>
    <property type="molecule type" value="Genomic_DNA"/>
</dbReference>
<dbReference type="PANTHER" id="PTHR43409:SF7">
    <property type="entry name" value="BLL1977 PROTEIN"/>
    <property type="match status" value="1"/>
</dbReference>
<reference evidence="8" key="1">
    <citation type="journal article" date="2022" name="ISME J.">
        <title>Identification of active gaseous-alkane degraders at natural gas seeps.</title>
        <authorList>
            <person name="Farhan Ul Haque M."/>
            <person name="Hernandez M."/>
            <person name="Crombie A.T."/>
            <person name="Murrell J.C."/>
        </authorList>
    </citation>
    <scope>NUCLEOTIDE SEQUENCE</scope>
    <source>
        <strain evidence="8">PC2</strain>
    </source>
</reference>
<feature type="domain" description="Radical SAM core" evidence="7">
    <location>
        <begin position="279"/>
        <end position="499"/>
    </location>
</feature>
<evidence type="ECO:0000256" key="1">
    <source>
        <dbReference type="ARBA" id="ARBA00001966"/>
    </source>
</evidence>
<name>A0ABS9Z3K0_9HYPH</name>
<dbReference type="NCBIfam" id="TIGR03975">
    <property type="entry name" value="rSAM_ocin_1"/>
    <property type="match status" value="1"/>
</dbReference>
<dbReference type="SFLD" id="SFLDG01082">
    <property type="entry name" value="B12-binding_domain_containing"/>
    <property type="match status" value="1"/>
</dbReference>
<dbReference type="InterPro" id="IPR051198">
    <property type="entry name" value="BchE-like"/>
</dbReference>
<dbReference type="Pfam" id="PF02310">
    <property type="entry name" value="B12-binding"/>
    <property type="match status" value="1"/>
</dbReference>
<dbReference type="CDD" id="cd01335">
    <property type="entry name" value="Radical_SAM"/>
    <property type="match status" value="1"/>
</dbReference>
<dbReference type="PANTHER" id="PTHR43409">
    <property type="entry name" value="ANAEROBIC MAGNESIUM-PROTOPORPHYRIN IX MONOMETHYL ESTER CYCLASE-RELATED"/>
    <property type="match status" value="1"/>
</dbReference>
<protein>
    <submittedName>
        <fullName evidence="8">RiPP maturation radical SAM C-methyltransferase</fullName>
    </submittedName>
</protein>
<proteinExistence type="predicted"/>
<evidence type="ECO:0000259" key="6">
    <source>
        <dbReference type="PROSITE" id="PS51332"/>
    </source>
</evidence>
<accession>A0ABS9Z3K0</accession>
<dbReference type="Gene3D" id="3.40.50.280">
    <property type="entry name" value="Cobalamin-binding domain"/>
    <property type="match status" value="1"/>
</dbReference>
<evidence type="ECO:0000256" key="4">
    <source>
        <dbReference type="ARBA" id="ARBA00023004"/>
    </source>
</evidence>
<keyword evidence="5" id="KW-0411">Iron-sulfur</keyword>
<dbReference type="InterPro" id="IPR006158">
    <property type="entry name" value="Cobalamin-bd"/>
</dbReference>
<dbReference type="Proteomes" id="UP001139104">
    <property type="component" value="Unassembled WGS sequence"/>
</dbReference>
<dbReference type="PROSITE" id="PS51332">
    <property type="entry name" value="B12_BINDING"/>
    <property type="match status" value="1"/>
</dbReference>
<dbReference type="SMART" id="SM00729">
    <property type="entry name" value="Elp3"/>
    <property type="match status" value="1"/>
</dbReference>
<keyword evidence="9" id="KW-1185">Reference proteome</keyword>
<evidence type="ECO:0000259" key="7">
    <source>
        <dbReference type="PROSITE" id="PS51918"/>
    </source>
</evidence>
<dbReference type="InterPro" id="IPR023984">
    <property type="entry name" value="rSAM_ocin_1"/>
</dbReference>
<dbReference type="SFLD" id="SFLDF00324">
    <property type="entry name" value="bacteriocin_maturation"/>
    <property type="match status" value="1"/>
</dbReference>
<dbReference type="SFLD" id="SFLDS00029">
    <property type="entry name" value="Radical_SAM"/>
    <property type="match status" value="1"/>
</dbReference>
<comment type="cofactor">
    <cofactor evidence="1">
        <name>[4Fe-4S] cluster</name>
        <dbReference type="ChEBI" id="CHEBI:49883"/>
    </cofactor>
</comment>
<dbReference type="PROSITE" id="PS51918">
    <property type="entry name" value="RADICAL_SAM"/>
    <property type="match status" value="1"/>
</dbReference>
<keyword evidence="4" id="KW-0408">Iron</keyword>
<organism evidence="8 9">
    <name type="scientific">Candidatus Rhodoblastus alkanivorans</name>
    <dbReference type="NCBI Taxonomy" id="2954117"/>
    <lineage>
        <taxon>Bacteria</taxon>
        <taxon>Pseudomonadati</taxon>
        <taxon>Pseudomonadota</taxon>
        <taxon>Alphaproteobacteria</taxon>
        <taxon>Hyphomicrobiales</taxon>
        <taxon>Rhodoblastaceae</taxon>
        <taxon>Rhodoblastus</taxon>
    </lineage>
</organism>
<keyword evidence="3" id="KW-0479">Metal-binding</keyword>
<evidence type="ECO:0000256" key="5">
    <source>
        <dbReference type="ARBA" id="ARBA00023014"/>
    </source>
</evidence>
<sequence>MFQLQTHPIEELPLAGNAAEARARPVALVNMPFVSIYRPSLQLGLLRAIAERHGFRAATFHLNLDFAQQIGPKLYEQLVHHRGRMFGDWLFSPVAFAANAPDRDGDLLDRFGEEATLLLADLGVDRDALLDIRNREVPRYLDRMLERVDWSAFRVVGFTSTFQQNMAAFALAARLKERFPDLITLFGGANFEGDMGLALVEGVDCIDYAVIGEGDETFPAFLRAVADGDDPALAPGVASKATARETRQSRAPFRRLDELPLPDYEEYFTRAEELGLIPDMSRRLVYLPFESSRGCWWGQKHHCTFCGLNGGSMAYRSKSPALLREQLAELVKRYRSFMLEAVDNIADHDYFASFFPAIVADKSDYQFFYEVKSNLTRDKIRLLRDAGVKRIQPGVESLNSHVLKLMRKGVSAAQNINLLRWALYYGIDVGWNVIWGFPGETADDYREQLAAMKQLAHLQPPTGAGRIWMERFSPLFTERRNFPARYVRPEASYSYVYPSGVDLDRVAYFFEYELDGALAEEVYADTRDWVRAWQATWKQEMRPTLTYWSSPNFIQIDDLRDVETSGTYTFKGALADIYICCSDRPMTAAGVRESLRLSEPESEIAEALHEFANRGLMFHDGGQFLSLAIPATLGR</sequence>
<evidence type="ECO:0000313" key="9">
    <source>
        <dbReference type="Proteomes" id="UP001139104"/>
    </source>
</evidence>
<dbReference type="InterPro" id="IPR013785">
    <property type="entry name" value="Aldolase_TIM"/>
</dbReference>
<evidence type="ECO:0000313" key="8">
    <source>
        <dbReference type="EMBL" id="MCI4681217.1"/>
    </source>
</evidence>
<dbReference type="RefSeq" id="WP_272884828.1">
    <property type="nucleotide sequence ID" value="NZ_JAIVFP010000001.1"/>
</dbReference>
<dbReference type="SUPFAM" id="SSF102114">
    <property type="entry name" value="Radical SAM enzymes"/>
    <property type="match status" value="1"/>
</dbReference>
<dbReference type="InterPro" id="IPR058240">
    <property type="entry name" value="rSAM_sf"/>
</dbReference>
<keyword evidence="2" id="KW-0949">S-adenosyl-L-methionine</keyword>
<feature type="domain" description="B12-binding" evidence="6">
    <location>
        <begin position="93"/>
        <end position="232"/>
    </location>
</feature>
<dbReference type="Gene3D" id="3.20.20.70">
    <property type="entry name" value="Aldolase class I"/>
    <property type="match status" value="1"/>
</dbReference>
<dbReference type="InterPro" id="IPR007197">
    <property type="entry name" value="rSAM"/>
</dbReference>
<comment type="caution">
    <text evidence="8">The sequence shown here is derived from an EMBL/GenBank/DDBJ whole genome shotgun (WGS) entry which is preliminary data.</text>
</comment>
<dbReference type="Pfam" id="PF04055">
    <property type="entry name" value="Radical_SAM"/>
    <property type="match status" value="1"/>
</dbReference>